<evidence type="ECO:0000256" key="5">
    <source>
        <dbReference type="ARBA" id="ARBA00023186"/>
    </source>
</evidence>
<comment type="subcellular location">
    <subcellularLocation>
        <location evidence="1">Endoplasmic reticulum lumen</location>
    </subcellularLocation>
</comment>
<sequence>MSRATLPVKRLCILLLALLASLATTVHAAPSGLRSRLANPGRPLDLVLNRDAKRKTASVVTVNGLERTFGADAISISSRFPENSFFAVRNLLGLPYDSEDAAEYRKQFSNKMVKEPEQGTVAFQYGALANETLTVQDIVAMQLQHAKQLVKESEGIEVKDVVLTIPSFFTQSQRLAMLDAANIAGFRVLAMVNDGSAVALNYGMNREFQKAEKHVFYDMGAGKTVATVAGFHVRASSKLTKASKKSTIVNVSAHASDTSLGGQQLDFILRDLLAQNARAMNRLLKEAKRVKAILSANVETDASIEGSASKHLVSRIRGPIDEALKAANTTLDQIDSIVLVGGGTRVPFVQQALADAFGADKLSKNVNAEEASVMGAVFKAATLSSQFRVRDVRLRDAMPFAVRSTHATEQKTMLGSTKYDTAYLYPDYAAIGARRLIPRVACRGRPDDSWSKLATATVSGVAGAKGKLKGKSPVNEVPEVKITVQANEFGVFEVSKAEALFNVTNPKHAEYVADLELWTQESASIEAEASSASEAEKTATEDWARTKTKLRAKPTAQPEHILEVVPLELSVDYHGIRKLSNSSLKSSRALLRRMDDSDSARIAHHRATNELESLIYHLRDTIEEDDVASVTTEAQREALLTAVQDASEWLEDYAEKASAENLTTVYRNEYTAQELEPVADLLEDLEDTLDSTASWLDQMVAKQEALHAHEDPVLTTDAMDAKALAIERSLARLIAKKVKKIKVETTVDEDGEEAKANAEEQTEPAAQDAGAAEEPVQADDNDQQNQHDEL</sequence>
<keyword evidence="4" id="KW-0067">ATP-binding</keyword>
<evidence type="ECO:0000256" key="1">
    <source>
        <dbReference type="ARBA" id="ARBA00004319"/>
    </source>
</evidence>
<dbReference type="AlphaFoldDB" id="A0A1Y1WKY9"/>
<dbReference type="Gene3D" id="3.90.640.10">
    <property type="entry name" value="Actin, Chain A, domain 4"/>
    <property type="match status" value="1"/>
</dbReference>
<dbReference type="InterPro" id="IPR013126">
    <property type="entry name" value="Hsp_70_fam"/>
</dbReference>
<dbReference type="OrthoDB" id="10262720at2759"/>
<keyword evidence="9" id="KW-1185">Reference proteome</keyword>
<feature type="chain" id="PRO_5012101394" evidence="7">
    <location>
        <begin position="29"/>
        <end position="790"/>
    </location>
</feature>
<dbReference type="Gene3D" id="3.30.420.40">
    <property type="match status" value="2"/>
</dbReference>
<dbReference type="PANTHER" id="PTHR45639">
    <property type="entry name" value="HSC70CB, ISOFORM G-RELATED"/>
    <property type="match status" value="1"/>
</dbReference>
<dbReference type="GO" id="GO:0140662">
    <property type="term" value="F:ATP-dependent protein folding chaperone"/>
    <property type="evidence" value="ECO:0007669"/>
    <property type="project" value="InterPro"/>
</dbReference>
<accession>A0A1Y1WKY9</accession>
<dbReference type="PANTHER" id="PTHR45639:SF3">
    <property type="entry name" value="HYPOXIA UP-REGULATED PROTEIN 1"/>
    <property type="match status" value="1"/>
</dbReference>
<dbReference type="Pfam" id="PF00012">
    <property type="entry name" value="HSP70"/>
    <property type="match status" value="1"/>
</dbReference>
<dbReference type="GO" id="GO:0005524">
    <property type="term" value="F:ATP binding"/>
    <property type="evidence" value="ECO:0007669"/>
    <property type="project" value="UniProtKB-KW"/>
</dbReference>
<name>A0A1Y1WKY9_9FUNG</name>
<keyword evidence="3" id="KW-0547">Nucleotide-binding</keyword>
<dbReference type="Gene3D" id="1.20.1270.10">
    <property type="match status" value="1"/>
</dbReference>
<dbReference type="STRING" id="61395.A0A1Y1WKY9"/>
<dbReference type="Gene3D" id="3.30.30.30">
    <property type="match status" value="1"/>
</dbReference>
<feature type="signal peptide" evidence="7">
    <location>
        <begin position="1"/>
        <end position="28"/>
    </location>
</feature>
<proteinExistence type="predicted"/>
<gene>
    <name evidence="8" type="ORF">DL89DRAFT_264113</name>
</gene>
<reference evidence="8 9" key="1">
    <citation type="submission" date="2016-07" db="EMBL/GenBank/DDBJ databases">
        <title>Pervasive Adenine N6-methylation of Active Genes in Fungi.</title>
        <authorList>
            <consortium name="DOE Joint Genome Institute"/>
            <person name="Mondo S.J."/>
            <person name="Dannebaum R.O."/>
            <person name="Kuo R.C."/>
            <person name="Labutti K."/>
            <person name="Haridas S."/>
            <person name="Kuo A."/>
            <person name="Salamov A."/>
            <person name="Ahrendt S.R."/>
            <person name="Lipzen A."/>
            <person name="Sullivan W."/>
            <person name="Andreopoulos W.B."/>
            <person name="Clum A."/>
            <person name="Lindquist E."/>
            <person name="Daum C."/>
            <person name="Ramamoorthy G.K."/>
            <person name="Gryganskyi A."/>
            <person name="Culley D."/>
            <person name="Magnuson J.K."/>
            <person name="James T.Y."/>
            <person name="O'Malley M.A."/>
            <person name="Stajich J.E."/>
            <person name="Spatafora J.W."/>
            <person name="Visel A."/>
            <person name="Grigoriev I.V."/>
        </authorList>
    </citation>
    <scope>NUCLEOTIDE SEQUENCE [LARGE SCALE GENOMIC DNA]</scope>
    <source>
        <strain evidence="8 9">ATCC 12442</strain>
    </source>
</reference>
<comment type="caution">
    <text evidence="8">The sequence shown here is derived from an EMBL/GenBank/DDBJ whole genome shotgun (WGS) entry which is preliminary data.</text>
</comment>
<dbReference type="PRINTS" id="PR00301">
    <property type="entry name" value="HEATSHOCK70"/>
</dbReference>
<feature type="region of interest" description="Disordered" evidence="6">
    <location>
        <begin position="744"/>
        <end position="790"/>
    </location>
</feature>
<evidence type="ECO:0000256" key="6">
    <source>
        <dbReference type="SAM" id="MobiDB-lite"/>
    </source>
</evidence>
<dbReference type="GO" id="GO:0005788">
    <property type="term" value="C:endoplasmic reticulum lumen"/>
    <property type="evidence" value="ECO:0007669"/>
    <property type="project" value="UniProtKB-SubCell"/>
</dbReference>
<dbReference type="EMBL" id="MCFD01000001">
    <property type="protein sequence ID" value="ORX74162.1"/>
    <property type="molecule type" value="Genomic_DNA"/>
</dbReference>
<dbReference type="InterPro" id="IPR043129">
    <property type="entry name" value="ATPase_NBD"/>
</dbReference>
<evidence type="ECO:0000256" key="4">
    <source>
        <dbReference type="ARBA" id="ARBA00022840"/>
    </source>
</evidence>
<evidence type="ECO:0000313" key="9">
    <source>
        <dbReference type="Proteomes" id="UP000193922"/>
    </source>
</evidence>
<evidence type="ECO:0000256" key="3">
    <source>
        <dbReference type="ARBA" id="ARBA00022741"/>
    </source>
</evidence>
<evidence type="ECO:0000313" key="8">
    <source>
        <dbReference type="EMBL" id="ORX74162.1"/>
    </source>
</evidence>
<dbReference type="GO" id="GO:0030968">
    <property type="term" value="P:endoplasmic reticulum unfolded protein response"/>
    <property type="evidence" value="ECO:0007669"/>
    <property type="project" value="TreeGrafter"/>
</dbReference>
<evidence type="ECO:0000256" key="2">
    <source>
        <dbReference type="ARBA" id="ARBA00022729"/>
    </source>
</evidence>
<dbReference type="GeneID" id="63802754"/>
<dbReference type="CDD" id="cd10230">
    <property type="entry name" value="ASKHA_NBD_HSP70_HYOU1"/>
    <property type="match status" value="1"/>
</dbReference>
<dbReference type="Proteomes" id="UP000193922">
    <property type="component" value="Unassembled WGS sequence"/>
</dbReference>
<evidence type="ECO:0000256" key="7">
    <source>
        <dbReference type="SAM" id="SignalP"/>
    </source>
</evidence>
<dbReference type="GO" id="GO:0034663">
    <property type="term" value="C:endoplasmic reticulum chaperone complex"/>
    <property type="evidence" value="ECO:0007669"/>
    <property type="project" value="TreeGrafter"/>
</dbReference>
<dbReference type="InterPro" id="IPR029048">
    <property type="entry name" value="HSP70_C_sf"/>
</dbReference>
<dbReference type="InterPro" id="IPR018181">
    <property type="entry name" value="Heat_shock_70_CS"/>
</dbReference>
<keyword evidence="5" id="KW-0143">Chaperone</keyword>
<protein>
    <submittedName>
        <fullName evidence="8">Actin-like ATPase domain-containing protein</fullName>
    </submittedName>
</protein>
<keyword evidence="2 7" id="KW-0732">Signal</keyword>
<dbReference type="SUPFAM" id="SSF53067">
    <property type="entry name" value="Actin-like ATPase domain"/>
    <property type="match status" value="2"/>
</dbReference>
<organism evidence="8 9">
    <name type="scientific">Linderina pennispora</name>
    <dbReference type="NCBI Taxonomy" id="61395"/>
    <lineage>
        <taxon>Eukaryota</taxon>
        <taxon>Fungi</taxon>
        <taxon>Fungi incertae sedis</taxon>
        <taxon>Zoopagomycota</taxon>
        <taxon>Kickxellomycotina</taxon>
        <taxon>Kickxellomycetes</taxon>
        <taxon>Kickxellales</taxon>
        <taxon>Kickxellaceae</taxon>
        <taxon>Linderina</taxon>
    </lineage>
</organism>
<dbReference type="RefSeq" id="XP_040747373.1">
    <property type="nucleotide sequence ID" value="XM_040886106.1"/>
</dbReference>
<dbReference type="PROSITE" id="PS01036">
    <property type="entry name" value="HSP70_3"/>
    <property type="match status" value="1"/>
</dbReference>
<dbReference type="SUPFAM" id="SSF100934">
    <property type="entry name" value="Heat shock protein 70kD (HSP70), C-terminal subdomain"/>
    <property type="match status" value="1"/>
</dbReference>